<organism evidence="2 3">
    <name type="scientific">Rothia dentocariosa</name>
    <dbReference type="NCBI Taxonomy" id="2047"/>
    <lineage>
        <taxon>Bacteria</taxon>
        <taxon>Bacillati</taxon>
        <taxon>Actinomycetota</taxon>
        <taxon>Actinomycetes</taxon>
        <taxon>Micrococcales</taxon>
        <taxon>Micrococcaceae</taxon>
        <taxon>Rothia</taxon>
    </lineage>
</organism>
<dbReference type="PANTHER" id="PTHR11695:SF294">
    <property type="entry name" value="RETICULON-4-INTERACTING PROTEIN 1, MITOCHONDRIAL"/>
    <property type="match status" value="1"/>
</dbReference>
<dbReference type="InterPro" id="IPR013149">
    <property type="entry name" value="ADH-like_C"/>
</dbReference>
<dbReference type="EMBL" id="LR134521">
    <property type="protein sequence ID" value="VEJ30637.1"/>
    <property type="molecule type" value="Genomic_DNA"/>
</dbReference>
<accession>A0A3S4YIU9</accession>
<dbReference type="PANTHER" id="PTHR11695">
    <property type="entry name" value="ALCOHOL DEHYDROGENASE RELATED"/>
    <property type="match status" value="1"/>
</dbReference>
<evidence type="ECO:0000313" key="3">
    <source>
        <dbReference type="Proteomes" id="UP000270988"/>
    </source>
</evidence>
<dbReference type="Proteomes" id="UP000270988">
    <property type="component" value="Chromosome"/>
</dbReference>
<proteinExistence type="predicted"/>
<sequence length="216" mass="22576">MTGLLTQKLVPPVSDIVPKPDNLSFETAATLGVAAQTAYGTFHRLNVGKGDVIIISAASGGVGSLAVQLTVHLGASVIGIASERNSDYLRSLGAIPVAYGENLQARIREAAPAPVTKLFDCYGGDYVKLGFSLGLSGQDIGTLVPSPLTMIKGAQFTGSRYAQPGDLHEVANLVADGTIKVTIADEYPFKSSPSARRTMTSDLDMCVANLLSHLSR</sequence>
<feature type="domain" description="Alcohol dehydrogenase-like C-terminal" evidence="1">
    <location>
        <begin position="61"/>
        <end position="131"/>
    </location>
</feature>
<protein>
    <submittedName>
        <fullName evidence="2">Zinc-type alcohol dehydrogenase-like protein SA1988</fullName>
    </submittedName>
</protein>
<dbReference type="SUPFAM" id="SSF51735">
    <property type="entry name" value="NAD(P)-binding Rossmann-fold domains"/>
    <property type="match status" value="1"/>
</dbReference>
<dbReference type="AlphaFoldDB" id="A0A3S4YIU9"/>
<dbReference type="InterPro" id="IPR050700">
    <property type="entry name" value="YIM1/Zinc_Alcohol_DH_Fams"/>
</dbReference>
<gene>
    <name evidence="2" type="ORF">NCTC10918_01921</name>
</gene>
<evidence type="ECO:0000313" key="2">
    <source>
        <dbReference type="EMBL" id="VEJ30637.1"/>
    </source>
</evidence>
<dbReference type="Gene3D" id="3.90.180.10">
    <property type="entry name" value="Medium-chain alcohol dehydrogenases, catalytic domain"/>
    <property type="match status" value="1"/>
</dbReference>
<dbReference type="InterPro" id="IPR036291">
    <property type="entry name" value="NAD(P)-bd_dom_sf"/>
</dbReference>
<dbReference type="Gene3D" id="3.40.50.720">
    <property type="entry name" value="NAD(P)-binding Rossmann-like Domain"/>
    <property type="match status" value="1"/>
</dbReference>
<reference evidence="2 3" key="1">
    <citation type="submission" date="2018-12" db="EMBL/GenBank/DDBJ databases">
        <authorList>
            <consortium name="Pathogen Informatics"/>
        </authorList>
    </citation>
    <scope>NUCLEOTIDE SEQUENCE [LARGE SCALE GENOMIC DNA]</scope>
    <source>
        <strain evidence="2 3">NCTC10918</strain>
    </source>
</reference>
<evidence type="ECO:0000259" key="1">
    <source>
        <dbReference type="Pfam" id="PF00107"/>
    </source>
</evidence>
<dbReference type="Pfam" id="PF00107">
    <property type="entry name" value="ADH_zinc_N"/>
    <property type="match status" value="1"/>
</dbReference>
<name>A0A3S4YIU9_9MICC</name>